<accession>A0A7G5IFI7</accession>
<sequence>MLPLTAAQAVTFITAAGAPDPGPAMGQTIVVDFDNPNAPGYSFTGGLAITSGTTGSAAAPAGDMTSYGYVSSALTPNSATLSTPNLRSISFYWGSIDTYNSLDVLGAGGVTLLTITGSMLPPANGDQGAGITNRRVFITAGAGEVITGLTFTSTGVAYEFDDIAASAVPEPATWAMLIAGFGMVGFASRRRKVTRVLN</sequence>
<reference evidence="3 4" key="1">
    <citation type="submission" date="2020-07" db="EMBL/GenBank/DDBJ databases">
        <title>Complete genome sequence for Sandaracinobacter sp. M6.</title>
        <authorList>
            <person name="Tang Y."/>
            <person name="Liu Q."/>
            <person name="Guo Z."/>
            <person name="Lei P."/>
            <person name="Huang B."/>
        </authorList>
    </citation>
    <scope>NUCLEOTIDE SEQUENCE [LARGE SCALE GENOMIC DNA]</scope>
    <source>
        <strain evidence="3 4">M6</strain>
    </source>
</reference>
<keyword evidence="1" id="KW-0812">Transmembrane</keyword>
<dbReference type="NCBIfam" id="NF035944">
    <property type="entry name" value="PEPxxWA-CTERM"/>
    <property type="match status" value="1"/>
</dbReference>
<keyword evidence="4" id="KW-1185">Reference proteome</keyword>
<dbReference type="Pfam" id="PF07589">
    <property type="entry name" value="PEP-CTERM"/>
    <property type="match status" value="1"/>
</dbReference>
<dbReference type="Proteomes" id="UP000515292">
    <property type="component" value="Chromosome"/>
</dbReference>
<keyword evidence="1" id="KW-1133">Transmembrane helix</keyword>
<feature type="domain" description="Ice-binding protein C-terminal" evidence="2">
    <location>
        <begin position="167"/>
        <end position="191"/>
    </location>
</feature>
<dbReference type="NCBIfam" id="TIGR02595">
    <property type="entry name" value="PEP_CTERM"/>
    <property type="match status" value="1"/>
</dbReference>
<gene>
    <name evidence="3" type="ORF">H3309_12235</name>
</gene>
<protein>
    <submittedName>
        <fullName evidence="3">PEP-CTERM sorting domain-containing protein</fullName>
    </submittedName>
</protein>
<organism evidence="3 4">
    <name type="scientific">Sandaracinobacteroides saxicola</name>
    <dbReference type="NCBI Taxonomy" id="2759707"/>
    <lineage>
        <taxon>Bacteria</taxon>
        <taxon>Pseudomonadati</taxon>
        <taxon>Pseudomonadota</taxon>
        <taxon>Alphaproteobacteria</taxon>
        <taxon>Sphingomonadales</taxon>
        <taxon>Sphingosinicellaceae</taxon>
        <taxon>Sandaracinobacteroides</taxon>
    </lineage>
</organism>
<keyword evidence="1" id="KW-0472">Membrane</keyword>
<evidence type="ECO:0000256" key="1">
    <source>
        <dbReference type="SAM" id="Phobius"/>
    </source>
</evidence>
<evidence type="ECO:0000313" key="4">
    <source>
        <dbReference type="Proteomes" id="UP000515292"/>
    </source>
</evidence>
<dbReference type="EMBL" id="CP059851">
    <property type="protein sequence ID" value="QMW22129.1"/>
    <property type="molecule type" value="Genomic_DNA"/>
</dbReference>
<dbReference type="InterPro" id="IPR013424">
    <property type="entry name" value="Ice-binding_C"/>
</dbReference>
<dbReference type="AlphaFoldDB" id="A0A7G5IFI7"/>
<proteinExistence type="predicted"/>
<dbReference type="RefSeq" id="WP_182294974.1">
    <property type="nucleotide sequence ID" value="NZ_CP059851.1"/>
</dbReference>
<evidence type="ECO:0000259" key="2">
    <source>
        <dbReference type="Pfam" id="PF07589"/>
    </source>
</evidence>
<dbReference type="KEGG" id="sand:H3309_12235"/>
<evidence type="ECO:0000313" key="3">
    <source>
        <dbReference type="EMBL" id="QMW22129.1"/>
    </source>
</evidence>
<feature type="transmembrane region" description="Helical" evidence="1">
    <location>
        <begin position="171"/>
        <end position="188"/>
    </location>
</feature>
<name>A0A7G5IFI7_9SPHN</name>